<dbReference type="EMBL" id="CAKMRJ010002223">
    <property type="protein sequence ID" value="CAH1427871.1"/>
    <property type="molecule type" value="Genomic_DNA"/>
</dbReference>
<comment type="caution">
    <text evidence="1">The sequence shown here is derived from an EMBL/GenBank/DDBJ whole genome shotgun (WGS) entry which is preliminary data.</text>
</comment>
<evidence type="ECO:0000313" key="2">
    <source>
        <dbReference type="Proteomes" id="UP001157418"/>
    </source>
</evidence>
<name>A0AAU9MQX4_9ASTR</name>
<evidence type="ECO:0000313" key="1">
    <source>
        <dbReference type="EMBL" id="CAH1427871.1"/>
    </source>
</evidence>
<protein>
    <submittedName>
        <fullName evidence="1">Uncharacterized protein</fullName>
    </submittedName>
</protein>
<keyword evidence="2" id="KW-1185">Reference proteome</keyword>
<organism evidence="1 2">
    <name type="scientific">Lactuca virosa</name>
    <dbReference type="NCBI Taxonomy" id="75947"/>
    <lineage>
        <taxon>Eukaryota</taxon>
        <taxon>Viridiplantae</taxon>
        <taxon>Streptophyta</taxon>
        <taxon>Embryophyta</taxon>
        <taxon>Tracheophyta</taxon>
        <taxon>Spermatophyta</taxon>
        <taxon>Magnoliopsida</taxon>
        <taxon>eudicotyledons</taxon>
        <taxon>Gunneridae</taxon>
        <taxon>Pentapetalae</taxon>
        <taxon>asterids</taxon>
        <taxon>campanulids</taxon>
        <taxon>Asterales</taxon>
        <taxon>Asteraceae</taxon>
        <taxon>Cichorioideae</taxon>
        <taxon>Cichorieae</taxon>
        <taxon>Lactucinae</taxon>
        <taxon>Lactuca</taxon>
    </lineage>
</organism>
<proteinExistence type="predicted"/>
<gene>
    <name evidence="1" type="ORF">LVIROSA_LOCUS14843</name>
</gene>
<accession>A0AAU9MQX4</accession>
<reference evidence="1 2" key="1">
    <citation type="submission" date="2022-01" db="EMBL/GenBank/DDBJ databases">
        <authorList>
            <person name="Xiong W."/>
            <person name="Schranz E."/>
        </authorList>
    </citation>
    <scope>NUCLEOTIDE SEQUENCE [LARGE SCALE GENOMIC DNA]</scope>
</reference>
<dbReference type="AlphaFoldDB" id="A0AAU9MQX4"/>
<sequence>MVFSVHVKEVPDWTPSFNFRFSKVGNDESDVHGYCEDDGSYHSLQDKDEYSSEPFGIYNTVQKMKQDEAKTKGNIGFSGWGSGKGHKNRKRGCLEVIFMLKEWSNNPKQQLLNLPLFHQKSLRLQQLFQLLLCLRHLLT</sequence>
<dbReference type="Proteomes" id="UP001157418">
    <property type="component" value="Unassembled WGS sequence"/>
</dbReference>